<gene>
    <name evidence="1" type="ORF">IHE45_05G085200</name>
</gene>
<keyword evidence="1" id="KW-0378">Hydrolase</keyword>
<organism evidence="1 2">
    <name type="scientific">Dioscorea alata</name>
    <name type="common">Purple yam</name>
    <dbReference type="NCBI Taxonomy" id="55571"/>
    <lineage>
        <taxon>Eukaryota</taxon>
        <taxon>Viridiplantae</taxon>
        <taxon>Streptophyta</taxon>
        <taxon>Embryophyta</taxon>
        <taxon>Tracheophyta</taxon>
        <taxon>Spermatophyta</taxon>
        <taxon>Magnoliopsida</taxon>
        <taxon>Liliopsida</taxon>
        <taxon>Dioscoreales</taxon>
        <taxon>Dioscoreaceae</taxon>
        <taxon>Dioscorea</taxon>
    </lineage>
</organism>
<keyword evidence="2" id="KW-1185">Reference proteome</keyword>
<accession>A0ACB7W364</accession>
<dbReference type="EC" id="3.2.1.39" evidence="1"/>
<evidence type="ECO:0000313" key="2">
    <source>
        <dbReference type="Proteomes" id="UP000827976"/>
    </source>
</evidence>
<comment type="caution">
    <text evidence="1">The sequence shown here is derived from an EMBL/GenBank/DDBJ whole genome shotgun (WGS) entry which is preliminary data.</text>
</comment>
<keyword evidence="1" id="KW-0326">Glycosidase</keyword>
<evidence type="ECO:0000313" key="1">
    <source>
        <dbReference type="EMBL" id="KAH7681871.1"/>
    </source>
</evidence>
<proteinExistence type="predicted"/>
<reference evidence="2" key="1">
    <citation type="journal article" date="2022" name="Nat. Commun.">
        <title>Chromosome evolution and the genetic basis of agronomically important traits in greater yam.</title>
        <authorList>
            <person name="Bredeson J.V."/>
            <person name="Lyons J.B."/>
            <person name="Oniyinde I.O."/>
            <person name="Okereke N.R."/>
            <person name="Kolade O."/>
            <person name="Nnabue I."/>
            <person name="Nwadili C.O."/>
            <person name="Hribova E."/>
            <person name="Parker M."/>
            <person name="Nwogha J."/>
            <person name="Shu S."/>
            <person name="Carlson J."/>
            <person name="Kariba R."/>
            <person name="Muthemba S."/>
            <person name="Knop K."/>
            <person name="Barton G.J."/>
            <person name="Sherwood A.V."/>
            <person name="Lopez-Montes A."/>
            <person name="Asiedu R."/>
            <person name="Jamnadass R."/>
            <person name="Muchugi A."/>
            <person name="Goodstein D."/>
            <person name="Egesi C.N."/>
            <person name="Featherston J."/>
            <person name="Asfaw A."/>
            <person name="Simpson G.G."/>
            <person name="Dolezel J."/>
            <person name="Hendre P.S."/>
            <person name="Van Deynze A."/>
            <person name="Kumar P.L."/>
            <person name="Obidiegwu J.E."/>
            <person name="Bhattacharjee R."/>
            <person name="Rokhsar D.S."/>
        </authorList>
    </citation>
    <scope>NUCLEOTIDE SEQUENCE [LARGE SCALE GENOMIC DNA]</scope>
    <source>
        <strain evidence="2">cv. TDa95/00328</strain>
    </source>
</reference>
<sequence length="474" mass="51494">MALPEILLWVSLATLMATADAATTSLLGVNWGPMVSHPIDPKSVVKMLKANHINKVKLFDANSDTVNALAGTGIEVMLGIPNDGLDSLSKDYGKAEAWVRQNVTAFVSAKLAVNVTYVAVGNEPFLKSYNGSFVKSTFPALQNVQKALNKAGVGDKIKAVVPLNADVYNSPANKPVPSAGDFRQDIHKLMVNIVHFLQSNNAPFVVNIYPFLSLYNNPNFPKDFAFFDGNARPIVDSGKTYSNVFDANFDTLVWSLKKAGAGDLKIIVGEVGWPTNGDINANVANAKRFYDGLLLKLGKNQGTPIRPIPIEGYIFSLIDEDMKSVLPGSFERHWGIFTYDGKPKFSMDLSGKGMGKHLVPAQVEYLPFQWCVLKKDVKELYKLAGNMDYACSLGDCTALGYGSSCNGLSKYENASYAFNMYFQMQDQDVRGCDFGGIAEIVTKNASTGDCLFPIQIISSALPGQVPALGLFVTF</sequence>
<dbReference type="Proteomes" id="UP000827976">
    <property type="component" value="Chromosome 5"/>
</dbReference>
<name>A0ACB7W364_DIOAL</name>
<protein>
    <submittedName>
        <fullName evidence="1">Glycoside hydrolase family 17 protein</fullName>
        <ecNumber evidence="1">3.2.1.39</ecNumber>
    </submittedName>
</protein>
<dbReference type="EMBL" id="CM037015">
    <property type="protein sequence ID" value="KAH7681871.1"/>
    <property type="molecule type" value="Genomic_DNA"/>
</dbReference>